<feature type="non-terminal residue" evidence="2">
    <location>
        <position position="100"/>
    </location>
</feature>
<dbReference type="Proteomes" id="UP001139028">
    <property type="component" value="Unassembled WGS sequence"/>
</dbReference>
<feature type="domain" description="Transposase InsH N-terminal" evidence="1">
    <location>
        <begin position="16"/>
        <end position="100"/>
    </location>
</feature>
<evidence type="ECO:0000313" key="2">
    <source>
        <dbReference type="EMBL" id="MCO1336730.1"/>
    </source>
</evidence>
<comment type="caution">
    <text evidence="2">The sequence shown here is derived from an EMBL/GenBank/DDBJ whole genome shotgun (WGS) entry which is preliminary data.</text>
</comment>
<dbReference type="InterPro" id="IPR008490">
    <property type="entry name" value="Transposase_InsH_N"/>
</dbReference>
<dbReference type="AlphaFoldDB" id="A0A9X2ES16"/>
<keyword evidence="3" id="KW-1185">Reference proteome</keyword>
<organism evidence="2 3">
    <name type="scientific">Microbulbifer okhotskensis</name>
    <dbReference type="NCBI Taxonomy" id="2926617"/>
    <lineage>
        <taxon>Bacteria</taxon>
        <taxon>Pseudomonadati</taxon>
        <taxon>Pseudomonadota</taxon>
        <taxon>Gammaproteobacteria</taxon>
        <taxon>Cellvibrionales</taxon>
        <taxon>Microbulbiferaceae</taxon>
        <taxon>Microbulbifer</taxon>
    </lineage>
</organism>
<dbReference type="RefSeq" id="WP_252472611.1">
    <property type="nucleotide sequence ID" value="NZ_JALBWM010000184.1"/>
</dbReference>
<evidence type="ECO:0000259" key="1">
    <source>
        <dbReference type="Pfam" id="PF05598"/>
    </source>
</evidence>
<accession>A0A9X2ES16</accession>
<name>A0A9X2ES16_9GAMM</name>
<dbReference type="PANTHER" id="PTHR35604">
    <property type="entry name" value="TRANSPOSASE INSH FOR INSERTION SEQUENCE ELEMENT IS5A-RELATED"/>
    <property type="match status" value="1"/>
</dbReference>
<dbReference type="Pfam" id="PF05598">
    <property type="entry name" value="DUF772"/>
    <property type="match status" value="1"/>
</dbReference>
<sequence length="100" mass="11799">MRGADITQEALFTTVHLESFVPKKHPLRAIRTLFNLALKRIDWLLDSAYCEYGRESIPPERLLRAQLLQVLYTIRSERQLMGQMNYNLLFRWFVGLSVDD</sequence>
<protein>
    <submittedName>
        <fullName evidence="2">Transposase</fullName>
    </submittedName>
</protein>
<evidence type="ECO:0000313" key="3">
    <source>
        <dbReference type="Proteomes" id="UP001139028"/>
    </source>
</evidence>
<dbReference type="PANTHER" id="PTHR35604:SF2">
    <property type="entry name" value="TRANSPOSASE INSH FOR INSERTION SEQUENCE ELEMENT IS5A-RELATED"/>
    <property type="match status" value="1"/>
</dbReference>
<gene>
    <name evidence="2" type="ORF">MO867_20595</name>
</gene>
<reference evidence="2" key="1">
    <citation type="journal article" date="2022" name="Arch. Microbiol.">
        <title>Microbulbifer okhotskensis sp. nov., isolated from a deep bottom sediment of the Okhotsk Sea.</title>
        <authorList>
            <person name="Romanenko L."/>
            <person name="Kurilenko V."/>
            <person name="Otstavnykh N."/>
            <person name="Velansky P."/>
            <person name="Isaeva M."/>
            <person name="Mikhailov V."/>
        </authorList>
    </citation>
    <scope>NUCLEOTIDE SEQUENCE</scope>
    <source>
        <strain evidence="2">OS29</strain>
    </source>
</reference>
<dbReference type="EMBL" id="JALBWM010000184">
    <property type="protein sequence ID" value="MCO1336730.1"/>
    <property type="molecule type" value="Genomic_DNA"/>
</dbReference>
<proteinExistence type="predicted"/>